<dbReference type="AlphaFoldDB" id="A0A5Q0QC03"/>
<keyword evidence="1" id="KW-0732">Signal</keyword>
<dbReference type="Pfam" id="PF13385">
    <property type="entry name" value="Laminin_G_3"/>
    <property type="match status" value="1"/>
</dbReference>
<dbReference type="InterPro" id="IPR013320">
    <property type="entry name" value="ConA-like_dom_sf"/>
</dbReference>
<accession>A0A5Q0QC03</accession>
<dbReference type="EMBL" id="CP045652">
    <property type="protein sequence ID" value="QGA26804.1"/>
    <property type="molecule type" value="Genomic_DNA"/>
</dbReference>
<dbReference type="GO" id="GO:0004553">
    <property type="term" value="F:hydrolase activity, hydrolyzing O-glycosyl compounds"/>
    <property type="evidence" value="ECO:0007669"/>
    <property type="project" value="UniProtKB-ARBA"/>
</dbReference>
<dbReference type="RefSeq" id="WP_153511652.1">
    <property type="nucleotide sequence ID" value="NZ_CP045652.1"/>
</dbReference>
<dbReference type="GO" id="GO:0005975">
    <property type="term" value="P:carbohydrate metabolic process"/>
    <property type="evidence" value="ECO:0007669"/>
    <property type="project" value="UniProtKB-ARBA"/>
</dbReference>
<dbReference type="SMART" id="SM00560">
    <property type="entry name" value="LamGL"/>
    <property type="match status" value="1"/>
</dbReference>
<proteinExistence type="predicted"/>
<evidence type="ECO:0000313" key="4">
    <source>
        <dbReference type="EMBL" id="QGA26804.1"/>
    </source>
</evidence>
<evidence type="ECO:0000256" key="1">
    <source>
        <dbReference type="ARBA" id="ARBA00022729"/>
    </source>
</evidence>
<dbReference type="InterPro" id="IPR006558">
    <property type="entry name" value="LamG-like"/>
</dbReference>
<reference evidence="4 5" key="1">
    <citation type="submission" date="2019-10" db="EMBL/GenBank/DDBJ databases">
        <authorList>
            <person name="Dong K."/>
        </authorList>
    </citation>
    <scope>NUCLEOTIDE SEQUENCE [LARGE SCALE GENOMIC DNA]</scope>
    <source>
        <strain evidence="5">dk4302</strain>
    </source>
</reference>
<dbReference type="Gene3D" id="2.60.120.200">
    <property type="match status" value="1"/>
</dbReference>
<evidence type="ECO:0000313" key="5">
    <source>
        <dbReference type="Proteomes" id="UP000326921"/>
    </source>
</evidence>
<dbReference type="Gene3D" id="2.60.40.1740">
    <property type="entry name" value="hypothetical protein (bacova_03559)"/>
    <property type="match status" value="1"/>
</dbReference>
<feature type="domain" description="LamG-like jellyroll fold" evidence="3">
    <location>
        <begin position="188"/>
        <end position="325"/>
    </location>
</feature>
<evidence type="ECO:0000259" key="3">
    <source>
        <dbReference type="SMART" id="SM00560"/>
    </source>
</evidence>
<keyword evidence="2" id="KW-1015">Disulfide bond</keyword>
<dbReference type="InterPro" id="IPR013728">
    <property type="entry name" value="BT_3987-like_N"/>
</dbReference>
<gene>
    <name evidence="4" type="ORF">GFH32_10935</name>
</gene>
<keyword evidence="5" id="KW-1185">Reference proteome</keyword>
<dbReference type="KEGG" id="sphe:GFH32_10935"/>
<dbReference type="Proteomes" id="UP000326921">
    <property type="component" value="Chromosome"/>
</dbReference>
<sequence>MKKIHFYSLGFMVAILTLISSCKSDETFDNKIYISTGKLERIINKPSVNTAQFEIKVGMANPEGAAVNINIAADPSQLDNYSQIYKENVEALPAEYYKISNSNVQIEQGSVESTPITINFEKINTLDREKIFVLPVSLMSSSLSILESQKTVFYVIKGGALIDVVADIEDNYLHIDQWKNPAAVNNLKEFTLEALVRVRNYDRMISSVMGIEGQFLIRLGDANFPPNQIQVATSYGNMPGADAATKWLPTNKWVHVAVVFNSADRKIKVYVDGKLQSEGNTNLPSMSFGINGRDGFYIGRSYEDSRFLAGDIAECRIWNVERSAQDIADNPYEVSPAAAGLVAYWKCNEGSGSVIKDHTENGNDLTAKKAVKWTAVSLPAK</sequence>
<organism evidence="4 5">
    <name type="scientific">Sphingobacterium zhuxiongii</name>
    <dbReference type="NCBI Taxonomy" id="2662364"/>
    <lineage>
        <taxon>Bacteria</taxon>
        <taxon>Pseudomonadati</taxon>
        <taxon>Bacteroidota</taxon>
        <taxon>Sphingobacteriia</taxon>
        <taxon>Sphingobacteriales</taxon>
        <taxon>Sphingobacteriaceae</taxon>
        <taxon>Sphingobacterium</taxon>
    </lineage>
</organism>
<dbReference type="PROSITE" id="PS51257">
    <property type="entry name" value="PROKAR_LIPOPROTEIN"/>
    <property type="match status" value="1"/>
</dbReference>
<dbReference type="SUPFAM" id="SSF49899">
    <property type="entry name" value="Concanavalin A-like lectins/glucanases"/>
    <property type="match status" value="1"/>
</dbReference>
<dbReference type="Pfam" id="PF08522">
    <property type="entry name" value="BT_3987-like_N"/>
    <property type="match status" value="1"/>
</dbReference>
<protein>
    <submittedName>
        <fullName evidence="4">DUF1735 domain-containing protein</fullName>
    </submittedName>
</protein>
<evidence type="ECO:0000256" key="2">
    <source>
        <dbReference type="ARBA" id="ARBA00023157"/>
    </source>
</evidence>
<name>A0A5Q0QC03_9SPHI</name>